<dbReference type="InterPro" id="IPR015943">
    <property type="entry name" value="WD40/YVTN_repeat-like_dom_sf"/>
</dbReference>
<keyword evidence="16" id="KW-1185">Reference proteome</keyword>
<keyword evidence="6 12" id="KW-0732">Signal</keyword>
<keyword evidence="8 11" id="KW-1133">Transmembrane helix</keyword>
<sequence>MRGWLAWLGVLIVVSQLVGVHGFLQFLNPRKPPAEIVGHYSVHFGVPKTSVGAQRYRAPRFQRFLRDDQDVTTKTSTAFVSVTDSGTYGALNPKDGAMVWRRYDKSHVQALYSMGDAIVTLSGRGGAIVRVVVGKTGELIWESRLHEDTEANASLTEEQPGVHATGTLSEMVIVSNARDVRRFSVGQELWHFAPQEDVFVSSSIVSASHVYVLSTTNTSRRSRLKIYVLSKEGQLEATHDIDTDLAHGTQGLLSLPWTKRRHFPPGLQVQSGGPHVVFLGTDGAVHAVRLDDASPRKSMQRVRARSGRSFVQLLDVGLGDRGFFVVTRDDFTAEVLRVDENGRLHSMWEFEEDAKDAIYEGNFDRNGHAYIMRVYFTRSQQLLNQHVFWADAYTGTERGQVTGMSFQYDHDLHGNVVAAPFEVSKVSPYQLAVRAAYVTSSGAIHLIQDGSHHWVLEEGLAEHPHTLLVPPPDKKLGLAAIALKDVVNAESAPLVALEHESFLHRTFRHVGMLSELPQKAMRWAIAERGGFDWMMRSLLDHEKDSASLRQPTAGGARLNQPNMPIIAPRVVPDEDFASLFHDAFGTRQIIIAATRRGKVYGIQTDLEGSQLLWQRSLVGFGPGEGNPEPSVNITDLVLMRSAGTLIEEKPVPPLIAIVAQVTEPGQAMETRLFELNPLTGEVARDTEDGALLCNGPIRQLVKVPLNAADSRTLGAVCGSGGYVVLYPPSHTMLPSLEDRLPHMFLGIAGEHGVQGHELRRSTAVLLQTVPTWYWPLQNGEEIVSMYDRSTDNIASEGRVVGDRSVLYKYLNPHGRLITTFTASDKVANVYLLDMVTGSLEFHMRIPNVEKEQEIHTTFVENWITVQYATNQTAEGSEPEPRPDENAPPWYSDSLAGFTRRLVSVELYQPETSLRSNASSLAYGAKGSVSTYAAPIAFVRSFLLPYGVLSTGITRTTLGVTNKGLLLATDRENIVMIPRSVLDARRPIGKPSSADMQEGLIPYTPEIPDEPAWHLTRTAYRLMEIRSLEASPSLLESSSMVLGVGLDWMYTMGSPSGQFDRLQASFNKLQLVLTITGLLLSILVSNPIVRGRRIASRW</sequence>
<dbReference type="Pfam" id="PF07774">
    <property type="entry name" value="EMC1_C"/>
    <property type="match status" value="1"/>
</dbReference>
<evidence type="ECO:0000256" key="7">
    <source>
        <dbReference type="ARBA" id="ARBA00022824"/>
    </source>
</evidence>
<evidence type="ECO:0000256" key="9">
    <source>
        <dbReference type="ARBA" id="ARBA00023136"/>
    </source>
</evidence>
<comment type="similarity">
    <text evidence="2">Belongs to the EMC1 family.</text>
</comment>
<feature type="signal peptide" evidence="12">
    <location>
        <begin position="1"/>
        <end position="22"/>
    </location>
</feature>
<dbReference type="SUPFAM" id="SSF50998">
    <property type="entry name" value="Quinoprotein alcohol dehydrogenase-like"/>
    <property type="match status" value="1"/>
</dbReference>
<dbReference type="Proteomes" id="UP001219567">
    <property type="component" value="Chromosome 5"/>
</dbReference>
<gene>
    <name evidence="15" type="ORF">MYAM1_003382</name>
</gene>
<keyword evidence="9 11" id="KW-0472">Membrane</keyword>
<dbReference type="Pfam" id="PF25293">
    <property type="entry name" value="Beta-prop_EMC1_N"/>
    <property type="match status" value="1"/>
</dbReference>
<feature type="domain" description="EMC1 first beta-propeller" evidence="14">
    <location>
        <begin position="78"/>
        <end position="458"/>
    </location>
</feature>
<keyword evidence="10" id="KW-0325">Glycoprotein</keyword>
<feature type="transmembrane region" description="Helical" evidence="11">
    <location>
        <begin position="1068"/>
        <end position="1088"/>
    </location>
</feature>
<evidence type="ECO:0000256" key="12">
    <source>
        <dbReference type="SAM" id="SignalP"/>
    </source>
</evidence>
<dbReference type="GO" id="GO:0034975">
    <property type="term" value="P:protein folding in endoplasmic reticulum"/>
    <property type="evidence" value="ECO:0007669"/>
    <property type="project" value="TreeGrafter"/>
</dbReference>
<dbReference type="GO" id="GO:0072546">
    <property type="term" value="C:EMC complex"/>
    <property type="evidence" value="ECO:0007669"/>
    <property type="project" value="InterPro"/>
</dbReference>
<evidence type="ECO:0000256" key="10">
    <source>
        <dbReference type="ARBA" id="ARBA00023180"/>
    </source>
</evidence>
<dbReference type="InterPro" id="IPR011678">
    <property type="entry name" value="EMC1_C"/>
</dbReference>
<evidence type="ECO:0000313" key="15">
    <source>
        <dbReference type="EMBL" id="WFD00631.1"/>
    </source>
</evidence>
<organism evidence="15 16">
    <name type="scientific">Malassezia yamatoensis</name>
    <dbReference type="NCBI Taxonomy" id="253288"/>
    <lineage>
        <taxon>Eukaryota</taxon>
        <taxon>Fungi</taxon>
        <taxon>Dikarya</taxon>
        <taxon>Basidiomycota</taxon>
        <taxon>Ustilaginomycotina</taxon>
        <taxon>Malasseziomycetes</taxon>
        <taxon>Malasseziales</taxon>
        <taxon>Malasseziaceae</taxon>
        <taxon>Malassezia</taxon>
    </lineage>
</organism>
<protein>
    <recommendedName>
        <fullName evidence="4">ER membrane protein complex subunit 1</fullName>
    </recommendedName>
</protein>
<feature type="chain" id="PRO_5042460807" description="ER membrane protein complex subunit 1" evidence="12">
    <location>
        <begin position="23"/>
        <end position="1097"/>
    </location>
</feature>
<dbReference type="AlphaFoldDB" id="A0AAJ6CIU0"/>
<dbReference type="Gene3D" id="2.130.10.10">
    <property type="entry name" value="YVTN repeat-like/Quinoprotein amine dehydrogenase"/>
    <property type="match status" value="1"/>
</dbReference>
<dbReference type="EMBL" id="CP119947">
    <property type="protein sequence ID" value="WFD00631.1"/>
    <property type="molecule type" value="Genomic_DNA"/>
</dbReference>
<evidence type="ECO:0000256" key="5">
    <source>
        <dbReference type="ARBA" id="ARBA00022692"/>
    </source>
</evidence>
<evidence type="ECO:0000256" key="3">
    <source>
        <dbReference type="ARBA" id="ARBA00011276"/>
    </source>
</evidence>
<evidence type="ECO:0000256" key="8">
    <source>
        <dbReference type="ARBA" id="ARBA00022989"/>
    </source>
</evidence>
<evidence type="ECO:0000256" key="1">
    <source>
        <dbReference type="ARBA" id="ARBA00004115"/>
    </source>
</evidence>
<accession>A0AAJ6CIU0</accession>
<dbReference type="PANTHER" id="PTHR21573:SF0">
    <property type="entry name" value="ER MEMBRANE PROTEIN COMPLEX SUBUNIT 1"/>
    <property type="match status" value="1"/>
</dbReference>
<proteinExistence type="inferred from homology"/>
<dbReference type="InterPro" id="IPR058545">
    <property type="entry name" value="Beta-prop_EMC1_1st"/>
</dbReference>
<evidence type="ECO:0000259" key="13">
    <source>
        <dbReference type="Pfam" id="PF07774"/>
    </source>
</evidence>
<evidence type="ECO:0000256" key="4">
    <source>
        <dbReference type="ARBA" id="ARBA00020824"/>
    </source>
</evidence>
<evidence type="ECO:0000259" key="14">
    <source>
        <dbReference type="Pfam" id="PF25293"/>
    </source>
</evidence>
<dbReference type="InterPro" id="IPR026895">
    <property type="entry name" value="EMC1"/>
</dbReference>
<evidence type="ECO:0000256" key="11">
    <source>
        <dbReference type="SAM" id="Phobius"/>
    </source>
</evidence>
<name>A0AAJ6CIU0_9BASI</name>
<comment type="subunit">
    <text evidence="3">Component of the ER membrane protein complex (EMC).</text>
</comment>
<dbReference type="PANTHER" id="PTHR21573">
    <property type="entry name" value="ER MEMBRANE PROTEIN COMPLEX SUBUNIT 1"/>
    <property type="match status" value="1"/>
</dbReference>
<evidence type="ECO:0000256" key="6">
    <source>
        <dbReference type="ARBA" id="ARBA00022729"/>
    </source>
</evidence>
<feature type="domain" description="ER membrane protein complex subunit 1 C-terminal" evidence="13">
    <location>
        <begin position="860"/>
        <end position="1097"/>
    </location>
</feature>
<comment type="subcellular location">
    <subcellularLocation>
        <location evidence="1">Endoplasmic reticulum membrane</location>
        <topology evidence="1">Single-pass type I membrane protein</topology>
    </subcellularLocation>
</comment>
<evidence type="ECO:0000256" key="2">
    <source>
        <dbReference type="ARBA" id="ARBA00007904"/>
    </source>
</evidence>
<dbReference type="InterPro" id="IPR011047">
    <property type="entry name" value="Quinoprotein_ADH-like_sf"/>
</dbReference>
<evidence type="ECO:0000313" key="16">
    <source>
        <dbReference type="Proteomes" id="UP001219567"/>
    </source>
</evidence>
<keyword evidence="5 11" id="KW-0812">Transmembrane</keyword>
<reference evidence="15 16" key="1">
    <citation type="submission" date="2023-03" db="EMBL/GenBank/DDBJ databases">
        <title>Mating type loci evolution in Malassezia.</title>
        <authorList>
            <person name="Coelho M.A."/>
        </authorList>
    </citation>
    <scope>NUCLEOTIDE SEQUENCE [LARGE SCALE GENOMIC DNA]</scope>
    <source>
        <strain evidence="15 16">CBS 9725</strain>
    </source>
</reference>
<keyword evidence="7" id="KW-0256">Endoplasmic reticulum</keyword>